<dbReference type="GO" id="GO:0046872">
    <property type="term" value="F:metal ion binding"/>
    <property type="evidence" value="ECO:0007669"/>
    <property type="project" value="UniProtKB-KW"/>
</dbReference>
<evidence type="ECO:0000256" key="1">
    <source>
        <dbReference type="ARBA" id="ARBA00004141"/>
    </source>
</evidence>
<organism evidence="8 9">
    <name type="scientific">Niveomyces insectorum RCEF 264</name>
    <dbReference type="NCBI Taxonomy" id="1081102"/>
    <lineage>
        <taxon>Eukaryota</taxon>
        <taxon>Fungi</taxon>
        <taxon>Dikarya</taxon>
        <taxon>Ascomycota</taxon>
        <taxon>Pezizomycotina</taxon>
        <taxon>Sordariomycetes</taxon>
        <taxon>Hypocreomycetidae</taxon>
        <taxon>Hypocreales</taxon>
        <taxon>Cordycipitaceae</taxon>
        <taxon>Niveomyces</taxon>
    </lineage>
</organism>
<evidence type="ECO:0000256" key="4">
    <source>
        <dbReference type="ARBA" id="ARBA00022989"/>
    </source>
</evidence>
<keyword evidence="5 7" id="KW-0472">Membrane</keyword>
<dbReference type="GO" id="GO:0016020">
    <property type="term" value="C:membrane"/>
    <property type="evidence" value="ECO:0007669"/>
    <property type="project" value="UniProtKB-SubCell"/>
</dbReference>
<evidence type="ECO:0000313" key="8">
    <source>
        <dbReference type="EMBL" id="OAA58021.1"/>
    </source>
</evidence>
<feature type="transmembrane region" description="Helical" evidence="7">
    <location>
        <begin position="78"/>
        <end position="99"/>
    </location>
</feature>
<evidence type="ECO:0000256" key="5">
    <source>
        <dbReference type="ARBA" id="ARBA00023136"/>
    </source>
</evidence>
<feature type="transmembrane region" description="Helical" evidence="7">
    <location>
        <begin position="148"/>
        <end position="169"/>
    </location>
</feature>
<dbReference type="PANTHER" id="PTHR20855:SF52">
    <property type="entry name" value="ADIPONECTIN RECEPTOR PROTEIN"/>
    <property type="match status" value="1"/>
</dbReference>
<dbReference type="STRING" id="1081102.A0A167QW39"/>
<name>A0A167QW39_9HYPO</name>
<dbReference type="InterPro" id="IPR004254">
    <property type="entry name" value="AdipoR/HlyIII-related"/>
</dbReference>
<feature type="transmembrane region" description="Helical" evidence="7">
    <location>
        <begin position="106"/>
        <end position="128"/>
    </location>
</feature>
<feature type="transmembrane region" description="Helical" evidence="7">
    <location>
        <begin position="24"/>
        <end position="46"/>
    </location>
</feature>
<evidence type="ECO:0000256" key="3">
    <source>
        <dbReference type="ARBA" id="ARBA00022692"/>
    </source>
</evidence>
<dbReference type="GO" id="GO:0038023">
    <property type="term" value="F:signaling receptor activity"/>
    <property type="evidence" value="ECO:0007669"/>
    <property type="project" value="TreeGrafter"/>
</dbReference>
<comment type="subcellular location">
    <subcellularLocation>
        <location evidence="1">Membrane</location>
        <topology evidence="1">Multi-pass membrane protein</topology>
    </subcellularLocation>
</comment>
<keyword evidence="9" id="KW-1185">Reference proteome</keyword>
<gene>
    <name evidence="8" type="ORF">SPI_06906</name>
</gene>
<keyword evidence="4 7" id="KW-1133">Transmembrane helix</keyword>
<accession>A0A167QW39</accession>
<evidence type="ECO:0000256" key="6">
    <source>
        <dbReference type="PIRSR" id="PIRSR604254-1"/>
    </source>
</evidence>
<evidence type="ECO:0000313" key="9">
    <source>
        <dbReference type="Proteomes" id="UP000076874"/>
    </source>
</evidence>
<dbReference type="Pfam" id="PF03006">
    <property type="entry name" value="HlyIII"/>
    <property type="match status" value="2"/>
</dbReference>
<feature type="binding site" evidence="6">
    <location>
        <position position="96"/>
    </location>
    <ligand>
        <name>Zn(2+)</name>
        <dbReference type="ChEBI" id="CHEBI:29105"/>
    </ligand>
</feature>
<evidence type="ECO:0000256" key="7">
    <source>
        <dbReference type="SAM" id="Phobius"/>
    </source>
</evidence>
<keyword evidence="3 7" id="KW-0812">Transmembrane</keyword>
<keyword evidence="6" id="KW-0862">Zinc</keyword>
<dbReference type="Proteomes" id="UP000076874">
    <property type="component" value="Unassembled WGS sequence"/>
</dbReference>
<dbReference type="EMBL" id="AZHD01000013">
    <property type="protein sequence ID" value="OAA58021.1"/>
    <property type="molecule type" value="Genomic_DNA"/>
</dbReference>
<reference evidence="8 9" key="1">
    <citation type="journal article" date="2016" name="Genome Biol. Evol.">
        <title>Divergent and convergent evolution of fungal pathogenicity.</title>
        <authorList>
            <person name="Shang Y."/>
            <person name="Xiao G."/>
            <person name="Zheng P."/>
            <person name="Cen K."/>
            <person name="Zhan S."/>
            <person name="Wang C."/>
        </authorList>
    </citation>
    <scope>NUCLEOTIDE SEQUENCE [LARGE SCALE GENOMIC DNA]</scope>
    <source>
        <strain evidence="8 9">RCEF 264</strain>
    </source>
</reference>
<evidence type="ECO:0000256" key="2">
    <source>
        <dbReference type="ARBA" id="ARBA00007018"/>
    </source>
</evidence>
<comment type="caution">
    <text evidence="8">The sequence shown here is derived from an EMBL/GenBank/DDBJ whole genome shotgun (WGS) entry which is preliminary data.</text>
</comment>
<protein>
    <submittedName>
        <fullName evidence="8">Hly-III-related protein</fullName>
    </submittedName>
</protein>
<sequence>MGSETSASVAGCFRTWSYLHNESVNILSHAVGFVVFVGLFVALWTASWPWPSDAVGTTTTATTTATTATNQAGDRAAVATYLAGVAVCFALSALFHTLLAHHAPRCAAAGMALDVAGVLVLMAGATVAKFPEKWHPRRFDLFGASHQIMHVMVLVAAVVFAVGTARSLAFRRTDGAVCRNNGF</sequence>
<comment type="similarity">
    <text evidence="2">Belongs to the ADIPOR family.</text>
</comment>
<dbReference type="OrthoDB" id="529367at2759"/>
<dbReference type="AlphaFoldDB" id="A0A167QW39"/>
<dbReference type="GO" id="GO:0006882">
    <property type="term" value="P:intracellular zinc ion homeostasis"/>
    <property type="evidence" value="ECO:0007669"/>
    <property type="project" value="TreeGrafter"/>
</dbReference>
<keyword evidence="6" id="KW-0479">Metal-binding</keyword>
<proteinExistence type="inferred from homology"/>
<dbReference type="PANTHER" id="PTHR20855">
    <property type="entry name" value="ADIPOR/PROGESTIN RECEPTOR-RELATED"/>
    <property type="match status" value="1"/>
</dbReference>